<accession>A0A383CGI7</accession>
<sequence length="55" mass="6150">MILAHYNSSNKGLSELSNIIDKELVMIKADLSIEDETISMIEGIENKYGIPNKII</sequence>
<gene>
    <name evidence="1" type="ORF">METZ01_LOCUS484013</name>
</gene>
<proteinExistence type="predicted"/>
<organism evidence="1">
    <name type="scientific">marine metagenome</name>
    <dbReference type="NCBI Taxonomy" id="408172"/>
    <lineage>
        <taxon>unclassified sequences</taxon>
        <taxon>metagenomes</taxon>
        <taxon>ecological metagenomes</taxon>
    </lineage>
</organism>
<reference evidence="1" key="1">
    <citation type="submission" date="2018-05" db="EMBL/GenBank/DDBJ databases">
        <authorList>
            <person name="Lanie J.A."/>
            <person name="Ng W.-L."/>
            <person name="Kazmierczak K.M."/>
            <person name="Andrzejewski T.M."/>
            <person name="Davidsen T.M."/>
            <person name="Wayne K.J."/>
            <person name="Tettelin H."/>
            <person name="Glass J.I."/>
            <person name="Rusch D."/>
            <person name="Podicherti R."/>
            <person name="Tsui H.-C.T."/>
            <person name="Winkler M.E."/>
        </authorList>
    </citation>
    <scope>NUCLEOTIDE SEQUENCE</scope>
</reference>
<name>A0A383CGI7_9ZZZZ</name>
<dbReference type="AlphaFoldDB" id="A0A383CGI7"/>
<protein>
    <submittedName>
        <fullName evidence="1">Uncharacterized protein</fullName>
    </submittedName>
</protein>
<feature type="non-terminal residue" evidence="1">
    <location>
        <position position="55"/>
    </location>
</feature>
<evidence type="ECO:0000313" key="1">
    <source>
        <dbReference type="EMBL" id="SVE31159.1"/>
    </source>
</evidence>
<dbReference type="EMBL" id="UINC01208565">
    <property type="protein sequence ID" value="SVE31159.1"/>
    <property type="molecule type" value="Genomic_DNA"/>
</dbReference>